<accession>A0ABD0TNS6</accession>
<evidence type="ECO:0000313" key="1">
    <source>
        <dbReference type="EMBL" id="KAL0851013.1"/>
    </source>
</evidence>
<dbReference type="Proteomes" id="UP001549921">
    <property type="component" value="Unassembled WGS sequence"/>
</dbReference>
<name>A0ABD0TNS6_LOXSC</name>
<dbReference type="EMBL" id="JBEDNZ010000002">
    <property type="protein sequence ID" value="KAL0851013.1"/>
    <property type="molecule type" value="Genomic_DNA"/>
</dbReference>
<sequence length="139" mass="16887">MIYNTFLVIFTHNLDKWQAAIHSIYKFGFCRPDATASVYLRKESKIHFPSYQSTQADYIYLIESKHSQRFQLQCIVMKIMVPLKYLFRRSRLPLYYCQGRAFYMMFEFVQVLEVHEFYLHSKLNMPADFYFSFYHPQAL</sequence>
<proteinExistence type="predicted"/>
<comment type="caution">
    <text evidence="1">The sequence shown here is derived from an EMBL/GenBank/DDBJ whole genome shotgun (WGS) entry which is preliminary data.</text>
</comment>
<dbReference type="AlphaFoldDB" id="A0ABD0TNS6"/>
<protein>
    <submittedName>
        <fullName evidence="1">Uncharacterized protein</fullName>
    </submittedName>
</protein>
<organism evidence="1 2">
    <name type="scientific">Loxostege sticticalis</name>
    <name type="common">Beet webworm moth</name>
    <dbReference type="NCBI Taxonomy" id="481309"/>
    <lineage>
        <taxon>Eukaryota</taxon>
        <taxon>Metazoa</taxon>
        <taxon>Ecdysozoa</taxon>
        <taxon>Arthropoda</taxon>
        <taxon>Hexapoda</taxon>
        <taxon>Insecta</taxon>
        <taxon>Pterygota</taxon>
        <taxon>Neoptera</taxon>
        <taxon>Endopterygota</taxon>
        <taxon>Lepidoptera</taxon>
        <taxon>Glossata</taxon>
        <taxon>Ditrysia</taxon>
        <taxon>Pyraloidea</taxon>
        <taxon>Crambidae</taxon>
        <taxon>Pyraustinae</taxon>
        <taxon>Loxostege</taxon>
    </lineage>
</organism>
<evidence type="ECO:0000313" key="2">
    <source>
        <dbReference type="Proteomes" id="UP001549921"/>
    </source>
</evidence>
<gene>
    <name evidence="1" type="ORF">ABMA28_006905</name>
</gene>
<reference evidence="1 2" key="1">
    <citation type="submission" date="2024-06" db="EMBL/GenBank/DDBJ databases">
        <title>A chromosome-level genome assembly of beet webworm, Loxostege sticticalis.</title>
        <authorList>
            <person name="Zhang Y."/>
        </authorList>
    </citation>
    <scope>NUCLEOTIDE SEQUENCE [LARGE SCALE GENOMIC DNA]</scope>
    <source>
        <strain evidence="1">AQ028</strain>
        <tissue evidence="1">Male pupae</tissue>
    </source>
</reference>